<protein>
    <submittedName>
        <fullName evidence="1">Uncharacterized protein</fullName>
    </submittedName>
</protein>
<dbReference type="EMBL" id="JAWJZI010000002">
    <property type="protein sequence ID" value="MDV5168708.1"/>
    <property type="molecule type" value="Genomic_DNA"/>
</dbReference>
<name>A0ABU3ZF31_9GAMM</name>
<dbReference type="RefSeq" id="WP_317521423.1">
    <property type="nucleotide sequence ID" value="NZ_JAWJZI010000002.1"/>
</dbReference>
<keyword evidence="2" id="KW-1185">Reference proteome</keyword>
<evidence type="ECO:0000313" key="1">
    <source>
        <dbReference type="EMBL" id="MDV5168708.1"/>
    </source>
</evidence>
<proteinExistence type="predicted"/>
<organism evidence="1 2">
    <name type="scientific">Photobacterium rosenbergii</name>
    <dbReference type="NCBI Taxonomy" id="294936"/>
    <lineage>
        <taxon>Bacteria</taxon>
        <taxon>Pseudomonadati</taxon>
        <taxon>Pseudomonadota</taxon>
        <taxon>Gammaproteobacteria</taxon>
        <taxon>Vibrionales</taxon>
        <taxon>Vibrionaceae</taxon>
        <taxon>Photobacterium</taxon>
    </lineage>
</organism>
<gene>
    <name evidence="1" type="ORF">R2X38_06825</name>
</gene>
<reference evidence="1 2" key="1">
    <citation type="submission" date="2023-10" db="EMBL/GenBank/DDBJ databases">
        <title>Marine bacteria isolated from horseshoe crab.</title>
        <authorList>
            <person name="Cheng T.H."/>
        </authorList>
    </citation>
    <scope>NUCLEOTIDE SEQUENCE [LARGE SCALE GENOMIC DNA]</scope>
    <source>
        <strain evidence="1 2">HSC6</strain>
    </source>
</reference>
<accession>A0ABU3ZF31</accession>
<comment type="caution">
    <text evidence="1">The sequence shown here is derived from an EMBL/GenBank/DDBJ whole genome shotgun (WGS) entry which is preliminary data.</text>
</comment>
<dbReference type="Proteomes" id="UP001186452">
    <property type="component" value="Unassembled WGS sequence"/>
</dbReference>
<evidence type="ECO:0000313" key="2">
    <source>
        <dbReference type="Proteomes" id="UP001186452"/>
    </source>
</evidence>
<sequence>MSQDHYINFVNELSDEPSVYVEMQHDLIKRSYWTSTAAKGQTVHYKPYFQSYDYTVAVYRSENGTEGKLIGKYQYACCEKNSVTVALTGTLKNHSFTCS</sequence>